<dbReference type="InterPro" id="IPR001005">
    <property type="entry name" value="SANT/Myb"/>
</dbReference>
<dbReference type="Gene3D" id="1.10.10.60">
    <property type="entry name" value="Homeodomain-like"/>
    <property type="match status" value="1"/>
</dbReference>
<dbReference type="SMART" id="SM00717">
    <property type="entry name" value="SANT"/>
    <property type="match status" value="1"/>
</dbReference>
<dbReference type="PANTHER" id="PTHR41302">
    <property type="entry name" value="PRESPORE-SPECIFIC TRANSCRIPTIONAL REGULATOR RSFA-RELATED"/>
    <property type="match status" value="1"/>
</dbReference>
<protein>
    <submittedName>
        <fullName evidence="4">RsfA family transcriptional regulator</fullName>
    </submittedName>
</protein>
<reference evidence="4 5" key="1">
    <citation type="submission" date="2018-04" db="EMBL/GenBank/DDBJ databases">
        <title>Camelliibacillus theae gen. nov., sp. nov., isolated from Pu'er tea.</title>
        <authorList>
            <person name="Niu L."/>
        </authorList>
    </citation>
    <scope>NUCLEOTIDE SEQUENCE [LARGE SCALE GENOMIC DNA]</scope>
    <source>
        <strain evidence="4 5">T8</strain>
    </source>
</reference>
<dbReference type="InterPro" id="IPR017930">
    <property type="entry name" value="Myb_dom"/>
</dbReference>
<keyword evidence="1" id="KW-0175">Coiled coil</keyword>
<dbReference type="NCBIfam" id="TIGR02894">
    <property type="entry name" value="DNA_bind_RsfA"/>
    <property type="match status" value="1"/>
</dbReference>
<feature type="domain" description="Myb-like" evidence="2">
    <location>
        <begin position="5"/>
        <end position="57"/>
    </location>
</feature>
<accession>A0A2U1K790</accession>
<evidence type="ECO:0000259" key="3">
    <source>
        <dbReference type="PROSITE" id="PS51294"/>
    </source>
</evidence>
<dbReference type="PROSITE" id="PS50090">
    <property type="entry name" value="MYB_LIKE"/>
    <property type="match status" value="1"/>
</dbReference>
<dbReference type="EMBL" id="QCZG01000001">
    <property type="protein sequence ID" value="PWA13397.1"/>
    <property type="molecule type" value="Genomic_DNA"/>
</dbReference>
<feature type="domain" description="HTH myb-type" evidence="3">
    <location>
        <begin position="1"/>
        <end position="61"/>
    </location>
</feature>
<feature type="coiled-coil region" evidence="1">
    <location>
        <begin position="105"/>
        <end position="150"/>
    </location>
</feature>
<dbReference type="SUPFAM" id="SSF46689">
    <property type="entry name" value="Homeodomain-like"/>
    <property type="match status" value="1"/>
</dbReference>
<comment type="caution">
    <text evidence="4">The sequence shown here is derived from an EMBL/GenBank/DDBJ whole genome shotgun (WGS) entry which is preliminary data.</text>
</comment>
<evidence type="ECO:0000313" key="4">
    <source>
        <dbReference type="EMBL" id="PWA13397.1"/>
    </source>
</evidence>
<dbReference type="PROSITE" id="PS51294">
    <property type="entry name" value="HTH_MYB"/>
    <property type="match status" value="1"/>
</dbReference>
<dbReference type="InterPro" id="IPR014243">
    <property type="entry name" value="RsfA-like"/>
</dbReference>
<dbReference type="OrthoDB" id="2845592at2"/>
<dbReference type="PANTHER" id="PTHR41302:SF2">
    <property type="entry name" value="PRESPORE SPECIFIC TRANSCRIPTIONAL ACTIVATOR RSFA"/>
    <property type="match status" value="1"/>
</dbReference>
<sequence length="170" mass="19935">MAVHRQDAWTEDEDLILAEIVLKHIREGSTQLSAFKEVGERLGRTAAACGFRWNSTVRKKYEESIALAKEQRKTHQSESGLSFNMLSELDKNMNLEDVISFLQKLATDEKRIHALEQENFKLRQELEETKKEYESKLKELTEVNEILKKDYKTMIEIMNRASKFVEEEDH</sequence>
<dbReference type="InterPro" id="IPR009057">
    <property type="entry name" value="Homeodomain-like_sf"/>
</dbReference>
<organism evidence="4 5">
    <name type="scientific">Pueribacillus theae</name>
    <dbReference type="NCBI Taxonomy" id="2171751"/>
    <lineage>
        <taxon>Bacteria</taxon>
        <taxon>Bacillati</taxon>
        <taxon>Bacillota</taxon>
        <taxon>Bacilli</taxon>
        <taxon>Bacillales</taxon>
        <taxon>Bacillaceae</taxon>
        <taxon>Pueribacillus</taxon>
    </lineage>
</organism>
<proteinExistence type="predicted"/>
<name>A0A2U1K790_9BACI</name>
<keyword evidence="5" id="KW-1185">Reference proteome</keyword>
<evidence type="ECO:0000313" key="5">
    <source>
        <dbReference type="Proteomes" id="UP000245998"/>
    </source>
</evidence>
<dbReference type="AlphaFoldDB" id="A0A2U1K790"/>
<dbReference type="Pfam" id="PF13921">
    <property type="entry name" value="Myb_DNA-bind_6"/>
    <property type="match status" value="1"/>
</dbReference>
<gene>
    <name evidence="4" type="ORF">DCC39_00455</name>
</gene>
<evidence type="ECO:0000256" key="1">
    <source>
        <dbReference type="SAM" id="Coils"/>
    </source>
</evidence>
<evidence type="ECO:0000259" key="2">
    <source>
        <dbReference type="PROSITE" id="PS50090"/>
    </source>
</evidence>
<dbReference type="Proteomes" id="UP000245998">
    <property type="component" value="Unassembled WGS sequence"/>
</dbReference>
<dbReference type="RefSeq" id="WP_116552902.1">
    <property type="nucleotide sequence ID" value="NZ_QCZG01000001.1"/>
</dbReference>